<sequence length="172" mass="18112">MGLAYRSCAAVPHRGLTPRNDPPYMGRMSASLYNARILRLATSIPHQARLADAQATVSRRSPVCGSRVTVDVVMDGEGRVAALGQEVRACALGQASAALMGAHAIGRTPAELAAARDALTAFLAGERDDPGDWPDLDIFLPARPHAARHPSIRLAFEAVAEAAAQALAEPVR</sequence>
<dbReference type="EMBL" id="CP000699">
    <property type="protein sequence ID" value="ABQ66375.1"/>
    <property type="molecule type" value="Genomic_DNA"/>
</dbReference>
<reference evidence="1 2" key="1">
    <citation type="journal article" date="2010" name="J. Bacteriol.">
        <title>Genome sequence of the dioxin-mineralizing bacterium Sphingomonas wittichii RW1.</title>
        <authorList>
            <person name="Miller T.R."/>
            <person name="Delcher A.L."/>
            <person name="Salzberg S.L."/>
            <person name="Saunders E."/>
            <person name="Detter J.C."/>
            <person name="Halden R.U."/>
        </authorList>
    </citation>
    <scope>NUCLEOTIDE SEQUENCE [LARGE SCALE GENOMIC DNA]</scope>
    <source>
        <strain evidence="2">DSM 6014 / CCUG 31198 / JCM 15750 / NBRC 105917 / EY 4224 / RW1</strain>
    </source>
</reference>
<evidence type="ECO:0000313" key="2">
    <source>
        <dbReference type="Proteomes" id="UP000001989"/>
    </source>
</evidence>
<dbReference type="KEGG" id="swi:Swit_0002"/>
<proteinExistence type="predicted"/>
<dbReference type="GO" id="GO:0016226">
    <property type="term" value="P:iron-sulfur cluster assembly"/>
    <property type="evidence" value="ECO:0007669"/>
    <property type="project" value="InterPro"/>
</dbReference>
<dbReference type="Proteomes" id="UP000001989">
    <property type="component" value="Chromosome"/>
</dbReference>
<dbReference type="InterPro" id="IPR002871">
    <property type="entry name" value="NIF_FeS_clus_asmbl_NifU_N"/>
</dbReference>
<gene>
    <name evidence="1" type="ordered locus">Swit_0002</name>
</gene>
<keyword evidence="2" id="KW-1185">Reference proteome</keyword>
<organism evidence="1 2">
    <name type="scientific">Rhizorhabdus wittichii (strain DSM 6014 / CCUG 31198 / JCM 15750 / NBRC 105917 / EY 4224 / RW1)</name>
    <name type="common">Sphingomonas wittichii</name>
    <dbReference type="NCBI Taxonomy" id="392499"/>
    <lineage>
        <taxon>Bacteria</taxon>
        <taxon>Pseudomonadati</taxon>
        <taxon>Pseudomonadota</taxon>
        <taxon>Alphaproteobacteria</taxon>
        <taxon>Sphingomonadales</taxon>
        <taxon>Sphingomonadaceae</taxon>
        <taxon>Rhizorhabdus</taxon>
    </lineage>
</organism>
<evidence type="ECO:0000313" key="1">
    <source>
        <dbReference type="EMBL" id="ABQ66375.1"/>
    </source>
</evidence>
<dbReference type="CDD" id="cd06664">
    <property type="entry name" value="IscU_like"/>
    <property type="match status" value="1"/>
</dbReference>
<dbReference type="SUPFAM" id="SSF82649">
    <property type="entry name" value="SufE/NifU"/>
    <property type="match status" value="1"/>
</dbReference>
<dbReference type="GO" id="GO:0005506">
    <property type="term" value="F:iron ion binding"/>
    <property type="evidence" value="ECO:0007669"/>
    <property type="project" value="InterPro"/>
</dbReference>
<name>A0A9J9H7F9_RHIWR</name>
<dbReference type="AlphaFoldDB" id="A0A9J9H7F9"/>
<accession>A0A9J9H7F9</accession>
<protein>
    <submittedName>
        <fullName evidence="1">NifU-like involved in Fe-S cluster formation</fullName>
    </submittedName>
</protein>
<dbReference type="GO" id="GO:0051536">
    <property type="term" value="F:iron-sulfur cluster binding"/>
    <property type="evidence" value="ECO:0007669"/>
    <property type="project" value="InterPro"/>
</dbReference>
<dbReference type="Gene3D" id="3.90.1010.10">
    <property type="match status" value="1"/>
</dbReference>